<reference evidence="3" key="1">
    <citation type="submission" date="2021-02" db="EMBL/GenBank/DDBJ databases">
        <authorList>
            <person name="Dougan E. K."/>
            <person name="Rhodes N."/>
            <person name="Thang M."/>
            <person name="Chan C."/>
        </authorList>
    </citation>
    <scope>NUCLEOTIDE SEQUENCE</scope>
</reference>
<proteinExistence type="predicted"/>
<dbReference type="OrthoDB" id="425069at2759"/>
<evidence type="ECO:0000256" key="1">
    <source>
        <dbReference type="SAM" id="Coils"/>
    </source>
</evidence>
<feature type="region of interest" description="Disordered" evidence="2">
    <location>
        <begin position="357"/>
        <end position="567"/>
    </location>
</feature>
<name>A0A812XG73_SYMPI</name>
<dbReference type="EMBL" id="CAJNIZ010045519">
    <property type="protein sequence ID" value="CAE7722359.1"/>
    <property type="molecule type" value="Genomic_DNA"/>
</dbReference>
<evidence type="ECO:0000256" key="2">
    <source>
        <dbReference type="SAM" id="MobiDB-lite"/>
    </source>
</evidence>
<dbReference type="AlphaFoldDB" id="A0A812XG73"/>
<gene>
    <name evidence="3" type="ORF">SPIL2461_LOCUS20606</name>
</gene>
<evidence type="ECO:0000313" key="4">
    <source>
        <dbReference type="Proteomes" id="UP000649617"/>
    </source>
</evidence>
<keyword evidence="4" id="KW-1185">Reference proteome</keyword>
<feature type="compositionally biased region" description="Polar residues" evidence="2">
    <location>
        <begin position="383"/>
        <end position="392"/>
    </location>
</feature>
<dbReference type="Proteomes" id="UP000649617">
    <property type="component" value="Unassembled WGS sequence"/>
</dbReference>
<comment type="caution">
    <text evidence="3">The sequence shown here is derived from an EMBL/GenBank/DDBJ whole genome shotgun (WGS) entry which is preliminary data.</text>
</comment>
<accession>A0A812XG73</accession>
<protein>
    <submittedName>
        <fullName evidence="3">Uncharacterized protein</fullName>
    </submittedName>
</protein>
<evidence type="ECO:0000313" key="3">
    <source>
        <dbReference type="EMBL" id="CAE7722359.1"/>
    </source>
</evidence>
<organism evidence="3 4">
    <name type="scientific">Symbiodinium pilosum</name>
    <name type="common">Dinoflagellate</name>
    <dbReference type="NCBI Taxonomy" id="2952"/>
    <lineage>
        <taxon>Eukaryota</taxon>
        <taxon>Sar</taxon>
        <taxon>Alveolata</taxon>
        <taxon>Dinophyceae</taxon>
        <taxon>Suessiales</taxon>
        <taxon>Symbiodiniaceae</taxon>
        <taxon>Symbiodinium</taxon>
    </lineage>
</organism>
<feature type="coiled-coil region" evidence="1">
    <location>
        <begin position="158"/>
        <end position="210"/>
    </location>
</feature>
<sequence length="567" mass="61960">MRMGHGGGHVDDGQSRKKKQLFDIVLPAVEKTVGHLENLYAGLPDAGGRSNIRPTSNHPAGRLVDLLSQAEHLTNAGMFTGANPAEGLGVDPDHAHAVHLRSRLADFACLAPLEDLDQEGQGPDDAGPSGFRTLQELARWRDAVSCRETLTRKESSEILRALLRAERTTAELQRAEAACNRRWDALSQEVRQAGDKIKAIRSRAQKLQERKGDIHTAGALRRQELWAKLLEAAGTSEVHTTMVTTVHQQLCEVDAQRQELLGRIAADSEKLHRVSSKRRQYQDVVEMLTHLARDQDNSGEAEAHQSADDVVEAELALEAVVWQQIQEEQISFPAASACSPPPPKVKPLEDLTQATEGASFAPPSLPTHFGEPDKDLDEPPTPSRASHASHTSQAREREEAPLYTEVKQMPSNVTPKVASLIERLSMPRDLRRQAEREQRSTTCEVREMSPKPPAQAEKAAMRQSTADNAWPVHSDGPPPLPAAEGPHASQNADQPWKPPPPSLASPDMLWGELPSTPLVPGLAKAASQDAADRSTRARAPSDKRSSADHLPPAGVPYVRRVTLELDD</sequence>
<feature type="compositionally biased region" description="Basic and acidic residues" evidence="2">
    <location>
        <begin position="530"/>
        <end position="547"/>
    </location>
</feature>
<feature type="compositionally biased region" description="Basic and acidic residues" evidence="2">
    <location>
        <begin position="425"/>
        <end position="449"/>
    </location>
</feature>
<keyword evidence="1" id="KW-0175">Coiled coil</keyword>